<proteinExistence type="predicted"/>
<sequence>MAGITHSTPEPLEQAISASATSSQQGGLRAHNEAAVIDGERTTRVDGLLAVWRPTHDSRKGIEVLAVHDTGAPQEVVTFAPGTDLAEARAQRPGWDRLWDKVRHEFWREVASPAGGAVLSARANSHPSHTAPGWRSGDVR</sequence>
<feature type="region of interest" description="Disordered" evidence="1">
    <location>
        <begin position="120"/>
        <end position="140"/>
    </location>
</feature>
<dbReference type="EMBL" id="AP023396">
    <property type="protein sequence ID" value="BCK56593.1"/>
    <property type="molecule type" value="Genomic_DNA"/>
</dbReference>
<organism evidence="2 3">
    <name type="scientific">Nocardia wallacei</name>
    <dbReference type="NCBI Taxonomy" id="480035"/>
    <lineage>
        <taxon>Bacteria</taxon>
        <taxon>Bacillati</taxon>
        <taxon>Actinomycetota</taxon>
        <taxon>Actinomycetes</taxon>
        <taxon>Mycobacteriales</taxon>
        <taxon>Nocardiaceae</taxon>
        <taxon>Nocardia</taxon>
    </lineage>
</organism>
<keyword evidence="3" id="KW-1185">Reference proteome</keyword>
<evidence type="ECO:0000256" key="1">
    <source>
        <dbReference type="SAM" id="MobiDB-lite"/>
    </source>
</evidence>
<gene>
    <name evidence="2" type="ORF">NWFMUON74_43650</name>
</gene>
<evidence type="ECO:0000313" key="3">
    <source>
        <dbReference type="Proteomes" id="UP000516173"/>
    </source>
</evidence>
<protein>
    <submittedName>
        <fullName evidence="2">Uncharacterized protein</fullName>
    </submittedName>
</protein>
<dbReference type="Proteomes" id="UP000516173">
    <property type="component" value="Chromosome"/>
</dbReference>
<dbReference type="AlphaFoldDB" id="A0A7G1KQW5"/>
<reference evidence="2 3" key="1">
    <citation type="submission" date="2020-08" db="EMBL/GenBank/DDBJ databases">
        <title>Genome Sequencing of Nocardia wallacei strain FMUON74 and assembly.</title>
        <authorList>
            <person name="Toyokawa M."/>
            <person name="Uesaka K."/>
        </authorList>
    </citation>
    <scope>NUCLEOTIDE SEQUENCE [LARGE SCALE GENOMIC DNA]</scope>
    <source>
        <strain evidence="2 3">FMUON74</strain>
    </source>
</reference>
<accession>A0A7G1KQW5</accession>
<dbReference type="KEGG" id="nwl:NWFMUON74_43650"/>
<name>A0A7G1KQW5_9NOCA</name>
<evidence type="ECO:0000313" key="2">
    <source>
        <dbReference type="EMBL" id="BCK56593.1"/>
    </source>
</evidence>